<evidence type="ECO:0000256" key="2">
    <source>
        <dbReference type="ARBA" id="ARBA00022729"/>
    </source>
</evidence>
<comment type="caution">
    <text evidence="4">The sequence shown here is derived from an EMBL/GenBank/DDBJ whole genome shotgun (WGS) entry which is preliminary data.</text>
</comment>
<protein>
    <submittedName>
        <fullName evidence="4">ABC transporter substrate-binding protein</fullName>
    </submittedName>
</protein>
<evidence type="ECO:0000259" key="3">
    <source>
        <dbReference type="Pfam" id="PF13458"/>
    </source>
</evidence>
<accession>A0ABW3WDR8</accession>
<comment type="similarity">
    <text evidence="1">Belongs to the leucine-binding protein family.</text>
</comment>
<organism evidence="4 5">
    <name type="scientific">Thauera mechernichensis</name>
    <dbReference type="NCBI Taxonomy" id="82788"/>
    <lineage>
        <taxon>Bacteria</taxon>
        <taxon>Pseudomonadati</taxon>
        <taxon>Pseudomonadota</taxon>
        <taxon>Betaproteobacteria</taxon>
        <taxon>Rhodocyclales</taxon>
        <taxon>Zoogloeaceae</taxon>
        <taxon>Thauera</taxon>
    </lineage>
</organism>
<dbReference type="Gene3D" id="3.40.50.2300">
    <property type="match status" value="2"/>
</dbReference>
<evidence type="ECO:0000313" key="4">
    <source>
        <dbReference type="EMBL" id="MFD1263077.1"/>
    </source>
</evidence>
<evidence type="ECO:0000313" key="5">
    <source>
        <dbReference type="Proteomes" id="UP001597158"/>
    </source>
</evidence>
<dbReference type="InterPro" id="IPR051010">
    <property type="entry name" value="BCAA_transport"/>
</dbReference>
<keyword evidence="2" id="KW-0732">Signal</keyword>
<dbReference type="InterPro" id="IPR028082">
    <property type="entry name" value="Peripla_BP_I"/>
</dbReference>
<proteinExistence type="inferred from homology"/>
<sequence>MSVQRILIFLLAALLAACGKPEPIVIGFIAGLSNRTTDTGEAARNALTLAIEERNAAGGIGGRPLQLLVGDDGQDAATAHQAMQALIRARPAVIVGPYTSAMADVILPLADAAGVVVLSPVITAMHFVGKDDMLIRLNRSTRDNAADYARVLAERGLHRLAVAYDVRNRAFSESWLAELRSQFPAYGGEVIAAVEFESAADTMFSEVAARLLETEPDGLLFIANAVDVARLAQQTRKLSPNVPLAAAEWAASEQLVELGGQAVNGLLIAQSHDRTNEAPRFTAFRDAYRARFQRDPGYSAIASYDAGIVLFQALERRKSGQSVKDAVLRHGPYPGLQHLIEIDAFGDSTRPIHFAEIRDGQFVLVR</sequence>
<dbReference type="Proteomes" id="UP001597158">
    <property type="component" value="Unassembled WGS sequence"/>
</dbReference>
<keyword evidence="5" id="KW-1185">Reference proteome</keyword>
<dbReference type="PANTHER" id="PTHR30483">
    <property type="entry name" value="LEUCINE-SPECIFIC-BINDING PROTEIN"/>
    <property type="match status" value="1"/>
</dbReference>
<dbReference type="PANTHER" id="PTHR30483:SF6">
    <property type="entry name" value="PERIPLASMIC BINDING PROTEIN OF ABC TRANSPORTER FOR NATURAL AMINO ACIDS"/>
    <property type="match status" value="1"/>
</dbReference>
<dbReference type="Pfam" id="PF13458">
    <property type="entry name" value="Peripla_BP_6"/>
    <property type="match status" value="1"/>
</dbReference>
<dbReference type="EMBL" id="JBHTMC010000010">
    <property type="protein sequence ID" value="MFD1263077.1"/>
    <property type="molecule type" value="Genomic_DNA"/>
</dbReference>
<name>A0ABW3WDR8_9RHOO</name>
<evidence type="ECO:0000256" key="1">
    <source>
        <dbReference type="ARBA" id="ARBA00010062"/>
    </source>
</evidence>
<feature type="domain" description="Leucine-binding protein" evidence="3">
    <location>
        <begin position="23"/>
        <end position="358"/>
    </location>
</feature>
<dbReference type="PROSITE" id="PS51257">
    <property type="entry name" value="PROKAR_LIPOPROTEIN"/>
    <property type="match status" value="1"/>
</dbReference>
<gene>
    <name evidence="4" type="ORF">ACFQ4M_05730</name>
</gene>
<dbReference type="InterPro" id="IPR028081">
    <property type="entry name" value="Leu-bd"/>
</dbReference>
<dbReference type="SUPFAM" id="SSF53822">
    <property type="entry name" value="Periplasmic binding protein-like I"/>
    <property type="match status" value="1"/>
</dbReference>
<reference evidence="5" key="1">
    <citation type="journal article" date="2019" name="Int. J. Syst. Evol. Microbiol.">
        <title>The Global Catalogue of Microorganisms (GCM) 10K type strain sequencing project: providing services to taxonomists for standard genome sequencing and annotation.</title>
        <authorList>
            <consortium name="The Broad Institute Genomics Platform"/>
            <consortium name="The Broad Institute Genome Sequencing Center for Infectious Disease"/>
            <person name="Wu L."/>
            <person name="Ma J."/>
        </authorList>
    </citation>
    <scope>NUCLEOTIDE SEQUENCE [LARGE SCALE GENOMIC DNA]</scope>
    <source>
        <strain evidence="5">CCUG 48884</strain>
    </source>
</reference>
<dbReference type="RefSeq" id="WP_277833983.1">
    <property type="nucleotide sequence ID" value="NZ_JARQZE010000010.1"/>
</dbReference>